<evidence type="ECO:0000256" key="1">
    <source>
        <dbReference type="SAM" id="Phobius"/>
    </source>
</evidence>
<reference evidence="2 3" key="2">
    <citation type="journal article" date="2011" name="Stand. Genomic Sci.">
        <title>Complete genome sequence of Staphylothermus hellenicus P8.</title>
        <authorList>
            <person name="Anderson I."/>
            <person name="Wirth R."/>
            <person name="Lucas S."/>
            <person name="Copeland A."/>
            <person name="Lapidus A."/>
            <person name="Cheng J.F."/>
            <person name="Goodwin L."/>
            <person name="Pitluck S."/>
            <person name="Davenport K."/>
            <person name="Detter J.C."/>
            <person name="Han C."/>
            <person name="Tapia R."/>
            <person name="Land M."/>
            <person name="Hauser L."/>
            <person name="Pati A."/>
            <person name="Mikhailova N."/>
            <person name="Woyke T."/>
            <person name="Klenk H.P."/>
            <person name="Kyrpides N."/>
            <person name="Ivanova N."/>
        </authorList>
    </citation>
    <scope>NUCLEOTIDE SEQUENCE [LARGE SCALE GENOMIC DNA]</scope>
    <source>
        <strain evidence="3">DSM 12710 / JCM 10830 / BK20S6-10-b1 / P8</strain>
    </source>
</reference>
<proteinExistence type="predicted"/>
<dbReference type="HOGENOM" id="CLU_1718288_0_0_2"/>
<dbReference type="KEGG" id="shc:Shell_1247"/>
<evidence type="ECO:0000313" key="2">
    <source>
        <dbReference type="EMBL" id="ADI32345.1"/>
    </source>
</evidence>
<name>D7D999_STAHD</name>
<evidence type="ECO:0000313" key="3">
    <source>
        <dbReference type="Proteomes" id="UP000002573"/>
    </source>
</evidence>
<dbReference type="AlphaFoldDB" id="D7D999"/>
<accession>D7D999</accession>
<dbReference type="eggNOG" id="ENOG502N59T">
    <property type="taxonomic scope" value="Archaea"/>
</dbReference>
<keyword evidence="3" id="KW-1185">Reference proteome</keyword>
<protein>
    <submittedName>
        <fullName evidence="2">Uncharacterized protein</fullName>
    </submittedName>
</protein>
<keyword evidence="1" id="KW-0472">Membrane</keyword>
<dbReference type="Proteomes" id="UP000002573">
    <property type="component" value="Chromosome"/>
</dbReference>
<dbReference type="EMBL" id="CP002051">
    <property type="protein sequence ID" value="ADI32345.1"/>
    <property type="molecule type" value="Genomic_DNA"/>
</dbReference>
<feature type="transmembrane region" description="Helical" evidence="1">
    <location>
        <begin position="41"/>
        <end position="62"/>
    </location>
</feature>
<dbReference type="STRING" id="591019.Shell_1247"/>
<organism evidence="2 3">
    <name type="scientific">Staphylothermus hellenicus (strain DSM 12710 / JCM 10830 / BK20S6-10-b1 / P8)</name>
    <dbReference type="NCBI Taxonomy" id="591019"/>
    <lineage>
        <taxon>Archaea</taxon>
        <taxon>Thermoproteota</taxon>
        <taxon>Thermoprotei</taxon>
        <taxon>Desulfurococcales</taxon>
        <taxon>Desulfurococcaceae</taxon>
        <taxon>Staphylothermus</taxon>
    </lineage>
</organism>
<sequence length="152" mass="16874">MEKKIGLVCKYPFYFTKRILSPMPLLYKDNLPLRGGYVKGLSSFVSEAILLVLVISGTALIVSNIVPSMLHVGNGLTSDNGEIRVSYIMYSNGYIYAYNYGDPINVSTPVEAYIDNGWKNTTIIDHGMVFRIRSNSPEAFLETNNGVVVLKP</sequence>
<reference evidence="3" key="1">
    <citation type="submission" date="2010-05" db="EMBL/GenBank/DDBJ databases">
        <title>Complete sequence of Staphylothermus hellenicus DSM 12710.</title>
        <authorList>
            <consortium name="US DOE Joint Genome Institute"/>
            <person name="Lucas S."/>
            <person name="Copeland A."/>
            <person name="Lapidus A."/>
            <person name="Cheng J.-F."/>
            <person name="Bruce D."/>
            <person name="Goodwin L."/>
            <person name="Pitluck S."/>
            <person name="Davenport K."/>
            <person name="Detter J.C."/>
            <person name="Han C."/>
            <person name="Tapia R."/>
            <person name="Larimer F."/>
            <person name="Land M."/>
            <person name="Hauser L."/>
            <person name="Kyrpides N."/>
            <person name="Mikhailova N."/>
            <person name="Anderson I.J."/>
            <person name="Woyke T."/>
        </authorList>
    </citation>
    <scope>NUCLEOTIDE SEQUENCE [LARGE SCALE GENOMIC DNA]</scope>
    <source>
        <strain evidence="3">DSM 12710 / JCM 10830 / BK20S6-10-b1 / P8</strain>
    </source>
</reference>
<gene>
    <name evidence="2" type="ordered locus">Shell_1247</name>
</gene>
<keyword evidence="1" id="KW-1133">Transmembrane helix</keyword>
<keyword evidence="1" id="KW-0812">Transmembrane</keyword>